<dbReference type="EMBL" id="JAPFFF010000009">
    <property type="protein sequence ID" value="KAK8882530.1"/>
    <property type="molecule type" value="Genomic_DNA"/>
</dbReference>
<evidence type="ECO:0000313" key="2">
    <source>
        <dbReference type="EMBL" id="KAK8882530.1"/>
    </source>
</evidence>
<organism evidence="2 3">
    <name type="scientific">Tritrichomonas musculus</name>
    <dbReference type="NCBI Taxonomy" id="1915356"/>
    <lineage>
        <taxon>Eukaryota</taxon>
        <taxon>Metamonada</taxon>
        <taxon>Parabasalia</taxon>
        <taxon>Tritrichomonadida</taxon>
        <taxon>Tritrichomonadidae</taxon>
        <taxon>Tritrichomonas</taxon>
    </lineage>
</organism>
<feature type="region of interest" description="Disordered" evidence="1">
    <location>
        <begin position="991"/>
        <end position="1013"/>
    </location>
</feature>
<feature type="compositionally biased region" description="Polar residues" evidence="1">
    <location>
        <begin position="991"/>
        <end position="1010"/>
    </location>
</feature>
<feature type="compositionally biased region" description="Polar residues" evidence="1">
    <location>
        <begin position="1157"/>
        <end position="1168"/>
    </location>
</feature>
<accession>A0ABR2JXH0</accession>
<evidence type="ECO:0000313" key="3">
    <source>
        <dbReference type="Proteomes" id="UP001470230"/>
    </source>
</evidence>
<dbReference type="Gene3D" id="1.10.287.1490">
    <property type="match status" value="1"/>
</dbReference>
<gene>
    <name evidence="2" type="ORF">M9Y10_045172</name>
</gene>
<keyword evidence="3" id="KW-1185">Reference proteome</keyword>
<feature type="region of interest" description="Disordered" evidence="1">
    <location>
        <begin position="1134"/>
        <end position="1206"/>
    </location>
</feature>
<feature type="compositionally biased region" description="Polar residues" evidence="1">
    <location>
        <begin position="571"/>
        <end position="593"/>
    </location>
</feature>
<feature type="compositionally biased region" description="Acidic residues" evidence="1">
    <location>
        <begin position="504"/>
        <end position="515"/>
    </location>
</feature>
<feature type="compositionally biased region" description="Low complexity" evidence="1">
    <location>
        <begin position="376"/>
        <end position="388"/>
    </location>
</feature>
<sequence>MCETSIEQGKINIPSQEFFKKIHEYNPNLTLDYELTELAHELTHHIKNRKVHSFAEADEWIKKKAPTFNNFKKIITVYNPKITTFSPDLYFFSKTDFTEINKDKSLNRIGISVIPLKSKKIIFAVLFAEFEEDDITTKFRSIIKQYSNKIPNLQAFSIEPFYELINSFRSIFQLPEVKIDDSIFESGASDQEGEFKELNIFVDKDQDILLSCLLDPSFIQLIFSPIESIFVRPEDYDQKSTAIHIKGKFVKNIQNSQINAQINDETISKERDQIERESLSQVEIIEDNKSHITSELEQQTPTEEDSRFAEEKDIDTNMQKETKGTDSKIDEPVTKDQENHISAEKLPETEVQKSLTEEKANEEQATEISSNEEEISSTTRQPTTIQEEPTIEEEEYQDQIQSTSPSKPEETSLLPEEPIIEEEEDQENIKPTATKDEKETAQQNSEEQFIEEKEEEKDTKEQPEQEPQAAIPEDTQIMIGEKEELPSVEEVKATPIHSTSIQEEPQEIEEEEEDKEQAPIENPVSTLEHLLVPEDNVVTEEEEDQEKEEEEQASNKIQKDDQVIAAEQPSAVEQISSENQETDSQLNTSYESTDQSKEYRHIVINKTPNSKPIQQYDYEDTPSMQPKSILTPTSAKRTSLNQQFNDEDDLINTKGNTKINYRDEFTNNIEDANNINATDDTDNIDTNNINISENMNPSQETNNANNAINNIADEISEINKEIKEANNEINNTNEKIDSINKEISITASEISETNKEIDNTSNEINTTANETNAISKEIDNTNNEAPKTNKDNDNENNNGFDGDDTLDSIPKPIDLDAPCINPEDCVKRSLLVYNNTYNITSTEKPIKEMSEKLLHFMEDHKDDFSQSITEKTIRSFFDHDITEYKKGLVIYNMTWKDIQTRLETTPKGYRYNPQQTKENVIFAIASTIQDDSNQADPKFNLAYVTRSQNIDSQFIRSNHSQSIFLTPNPKAQTSTLEDQTPIKPYTSQIFENTSKTPNRNQNSNTTSIPSRYSEESQKIEFEIGAFLRSMKKSGSLPINTELSDRLRKTLLENRGKEWVHTEFKTMFEDEIDHSWARLYLNMGYAEILKKVKHEYKTMFARKIISATTFIIAAICESESTNTFTAVVVSGSLKTNESKNNDNNNNNNNEQNQANTSTKQSTQLTNLNLGDSKGSATNSSASLSLSGNSSGSATPRGSARRRNPRREIGDFERSRLFLEQFNTYRESIGKGPLEFNVKLIDPAKHLSKTIMQNFTLVNPQPFIQEAYQIPGVENVMVCSAFSSKSNDYVKRCFNQMLLRSKDAIESENDKIAVAYWNDESKNVSVACFLFRLKKQ</sequence>
<reference evidence="2 3" key="1">
    <citation type="submission" date="2024-04" db="EMBL/GenBank/DDBJ databases">
        <title>Tritrichomonas musculus Genome.</title>
        <authorList>
            <person name="Alves-Ferreira E."/>
            <person name="Grigg M."/>
            <person name="Lorenzi H."/>
            <person name="Galac M."/>
        </authorList>
    </citation>
    <scope>NUCLEOTIDE SEQUENCE [LARGE SCALE GENOMIC DNA]</scope>
    <source>
        <strain evidence="2 3">EAF2021</strain>
    </source>
</reference>
<feature type="compositionally biased region" description="Low complexity" evidence="1">
    <location>
        <begin position="1140"/>
        <end position="1156"/>
    </location>
</feature>
<name>A0ABR2JXH0_9EUKA</name>
<feature type="region of interest" description="Disordered" evidence="1">
    <location>
        <begin position="770"/>
        <end position="806"/>
    </location>
</feature>
<evidence type="ECO:0000256" key="1">
    <source>
        <dbReference type="SAM" id="MobiDB-lite"/>
    </source>
</evidence>
<feature type="compositionally biased region" description="Basic and acidic residues" evidence="1">
    <location>
        <begin position="480"/>
        <end position="492"/>
    </location>
</feature>
<dbReference type="Proteomes" id="UP001470230">
    <property type="component" value="Unassembled WGS sequence"/>
</dbReference>
<comment type="caution">
    <text evidence="2">The sequence shown here is derived from an EMBL/GenBank/DDBJ whole genome shotgun (WGS) entry which is preliminary data.</text>
</comment>
<proteinExistence type="predicted"/>
<feature type="compositionally biased region" description="Low complexity" evidence="1">
    <location>
        <begin position="1173"/>
        <end position="1196"/>
    </location>
</feature>
<protein>
    <submittedName>
        <fullName evidence="2">Uncharacterized protein</fullName>
    </submittedName>
</protein>
<feature type="compositionally biased region" description="Acidic residues" evidence="1">
    <location>
        <begin position="537"/>
        <end position="552"/>
    </location>
</feature>
<feature type="compositionally biased region" description="Basic and acidic residues" evidence="1">
    <location>
        <begin position="304"/>
        <end position="362"/>
    </location>
</feature>
<feature type="region of interest" description="Disordered" evidence="1">
    <location>
        <begin position="285"/>
        <end position="597"/>
    </location>
</feature>